<proteinExistence type="inferred from homology"/>
<evidence type="ECO:0000256" key="5">
    <source>
        <dbReference type="ARBA" id="ARBA00023136"/>
    </source>
</evidence>
<evidence type="ECO:0000256" key="6">
    <source>
        <dbReference type="ARBA" id="ARBA00023237"/>
    </source>
</evidence>
<dbReference type="GO" id="GO:0009279">
    <property type="term" value="C:cell outer membrane"/>
    <property type="evidence" value="ECO:0007669"/>
    <property type="project" value="UniProtKB-SubCell"/>
</dbReference>
<dbReference type="RefSeq" id="WP_013463148.1">
    <property type="nucleotide sequence ID" value="NZ_BJXY01000030.1"/>
</dbReference>
<evidence type="ECO:0000256" key="4">
    <source>
        <dbReference type="ARBA" id="ARBA00022692"/>
    </source>
</evidence>
<dbReference type="Gene3D" id="2.170.130.10">
    <property type="entry name" value="TonB-dependent receptor, plug domain"/>
    <property type="match status" value="1"/>
</dbReference>
<dbReference type="Pfam" id="PF25183">
    <property type="entry name" value="OMP_b-brl_4"/>
    <property type="match status" value="2"/>
</dbReference>
<evidence type="ECO:0000259" key="9">
    <source>
        <dbReference type="Pfam" id="PF07715"/>
    </source>
</evidence>
<dbReference type="InterPro" id="IPR057601">
    <property type="entry name" value="Oar-like_b-barrel"/>
</dbReference>
<feature type="domain" description="TonB-dependent transporter Oar-like beta-barrel" evidence="10">
    <location>
        <begin position="343"/>
        <end position="984"/>
    </location>
</feature>
<comment type="caution">
    <text evidence="11">The sequence shown here is derived from an EMBL/GenBank/DDBJ whole genome shotgun (WGS) entry which is preliminary data.</text>
</comment>
<comment type="similarity">
    <text evidence="7">Belongs to the TonB-dependent receptor family.</text>
</comment>
<accession>A0AA37W6D8</accession>
<evidence type="ECO:0000313" key="11">
    <source>
        <dbReference type="EMBL" id="GLQ04518.1"/>
    </source>
</evidence>
<protein>
    <submittedName>
        <fullName evidence="11">Oar protein</fullName>
    </submittedName>
</protein>
<keyword evidence="2 7" id="KW-0813">Transport</keyword>
<evidence type="ECO:0000313" key="12">
    <source>
        <dbReference type="Proteomes" id="UP001161408"/>
    </source>
</evidence>
<dbReference type="Proteomes" id="UP001161408">
    <property type="component" value="Unassembled WGS sequence"/>
</dbReference>
<reference evidence="11" key="2">
    <citation type="submission" date="2023-01" db="EMBL/GenBank/DDBJ databases">
        <title>Draft genome sequence of Pseudoalteromonas tetraodonis strain NBRC 103034.</title>
        <authorList>
            <person name="Sun Q."/>
            <person name="Mori K."/>
        </authorList>
    </citation>
    <scope>NUCLEOTIDE SEQUENCE</scope>
    <source>
        <strain evidence="11">NBRC 103034</strain>
    </source>
</reference>
<dbReference type="PROSITE" id="PS52016">
    <property type="entry name" value="TONB_DEPENDENT_REC_3"/>
    <property type="match status" value="1"/>
</dbReference>
<dbReference type="InterPro" id="IPR012910">
    <property type="entry name" value="Plug_dom"/>
</dbReference>
<evidence type="ECO:0000256" key="1">
    <source>
        <dbReference type="ARBA" id="ARBA00004571"/>
    </source>
</evidence>
<evidence type="ECO:0000256" key="7">
    <source>
        <dbReference type="PROSITE-ProRule" id="PRU01360"/>
    </source>
</evidence>
<evidence type="ECO:0000256" key="3">
    <source>
        <dbReference type="ARBA" id="ARBA00022452"/>
    </source>
</evidence>
<feature type="signal peptide" evidence="8">
    <location>
        <begin position="1"/>
        <end position="26"/>
    </location>
</feature>
<evidence type="ECO:0000256" key="2">
    <source>
        <dbReference type="ARBA" id="ARBA00022448"/>
    </source>
</evidence>
<dbReference type="Pfam" id="PF07715">
    <property type="entry name" value="Plug"/>
    <property type="match status" value="1"/>
</dbReference>
<dbReference type="InterPro" id="IPR008969">
    <property type="entry name" value="CarboxyPept-like_regulatory"/>
</dbReference>
<keyword evidence="12" id="KW-1185">Reference proteome</keyword>
<gene>
    <name evidence="11" type="primary">oar_3</name>
    <name evidence="11" type="ORF">GCM10007914_33990</name>
</gene>
<dbReference type="InterPro" id="IPR037066">
    <property type="entry name" value="Plug_dom_sf"/>
</dbReference>
<sequence length="1062" mass="116672">MKIQLRKTALSLAIAACVGVSGAAIANETTSAIKGQIKGPNGNPAAGTKITILHVPSGSVKTTEVNDAGYFTAKGLRVGGPYKVIVDSDIYADQEFNNIILNIGSDYPVNTSLENISDVEQIVVTGRPISTMSGGTGPASTFTLSDLENQPAINRDLKDIIRIDPRVAIDDSRGSINCGGGNPRFNSLTLDGVRMNDNFGLSSNGYPTIRAPFSFDSIEQVAVELAPFDVQYGGFTSCNINAVTKSGGNDIHGGVFYDYTNDSMKGDKIEGNDVDNGDYSEKRYGFNVGLPLINDTLFLFTSYEKLEGVKQFNYSSLVSSAEIDEIKQITRDVYGYEAGATPASSPVEDEKILVKLDWNINDDHRANLIYNYNDGFTLSQSDADGDELAFDSHFYEQGAEFTSIVASLYSDWNDNFSTEVRLGKSELDARVQSLDAASGFGEFQISTDNATVYVGPDDSRQSNDLNYDTTTAKFSGTYYLDQHTITAGFEYEKLEVFNQFVQHTEGEWRFASIDAYRNGIANAVYYNNSASTNNPNDAAANFAYSQNTFYVQDEYSFSDIDASLTFGLRYDSYSSDDKPTLNQNFTNRYGFSNQSTFDGIDLIQPRVGFEWYATDALEVRAGVGLFSGGNPNVWLSNSYSNDGITNIGAYISDISNSYKVGSGDDEVTLVDLFDTPNVNGGTPGYDVPQDMFDKVANTEIGSGDATTNAVDPNFEIPSEWKYSLGATYTTENDYVIALDYLYTKKRDAATLVDIALQDSGKTTFDGRPIYERKEDPLNPGKYRSGELLLTNVNGDSGESSIISAAVSKAFDNGVSVQFSYAYTDADDVNPMTSSVASSNYGNLATSNPGNPGVASSDYEIPHRFTLNLGYKHEFFDGYNTRFNLFGEAYKGLPYSFTYKSNRDTGAGDIQFGDRNSNGARQLLYVPLENDPNVVYNMSADEINEFNDFIASEGLKRGEITGRNQQNSDWFVKFNFKITQEVPGFMDGHKGEAFFVIDNLTNMLNDDWGVLRKGSFVGNKMVEVNINDQGQYVYSNFSARSAEQSVQRDASLWEMRVGVRYTF</sequence>
<reference evidence="11" key="1">
    <citation type="journal article" date="2014" name="Int. J. Syst. Evol. Microbiol.">
        <title>Complete genome sequence of Corynebacterium casei LMG S-19264T (=DSM 44701T), isolated from a smear-ripened cheese.</title>
        <authorList>
            <consortium name="US DOE Joint Genome Institute (JGI-PGF)"/>
            <person name="Walter F."/>
            <person name="Albersmeier A."/>
            <person name="Kalinowski J."/>
            <person name="Ruckert C."/>
        </authorList>
    </citation>
    <scope>NUCLEOTIDE SEQUENCE</scope>
    <source>
        <strain evidence="11">NBRC 103034</strain>
    </source>
</reference>
<keyword evidence="3 7" id="KW-1134">Transmembrane beta strand</keyword>
<dbReference type="InterPro" id="IPR039426">
    <property type="entry name" value="TonB-dep_rcpt-like"/>
</dbReference>
<dbReference type="GeneID" id="99694238"/>
<feature type="domain" description="TonB-dependent transporter Oar-like beta-barrel" evidence="10">
    <location>
        <begin position="243"/>
        <end position="318"/>
    </location>
</feature>
<evidence type="ECO:0000256" key="8">
    <source>
        <dbReference type="SAM" id="SignalP"/>
    </source>
</evidence>
<comment type="subcellular location">
    <subcellularLocation>
        <location evidence="1 7">Cell outer membrane</location>
        <topology evidence="1 7">Multi-pass membrane protein</topology>
    </subcellularLocation>
</comment>
<keyword evidence="5 7" id="KW-0472">Membrane</keyword>
<feature type="chain" id="PRO_5041313220" evidence="8">
    <location>
        <begin position="27"/>
        <end position="1062"/>
    </location>
</feature>
<keyword evidence="8" id="KW-0732">Signal</keyword>
<organism evidence="11 12">
    <name type="scientific">Pseudoalteromonas tetraodonis GFC</name>
    <dbReference type="NCBI Taxonomy" id="1315271"/>
    <lineage>
        <taxon>Bacteria</taxon>
        <taxon>Pseudomonadati</taxon>
        <taxon>Pseudomonadota</taxon>
        <taxon>Gammaproteobacteria</taxon>
        <taxon>Alteromonadales</taxon>
        <taxon>Pseudoalteromonadaceae</taxon>
        <taxon>Pseudoalteromonas</taxon>
    </lineage>
</organism>
<keyword evidence="6 7" id="KW-0998">Cell outer membrane</keyword>
<feature type="domain" description="TonB-dependent receptor plug" evidence="9">
    <location>
        <begin position="136"/>
        <end position="234"/>
    </location>
</feature>
<keyword evidence="4 7" id="KW-0812">Transmembrane</keyword>
<dbReference type="Gene3D" id="2.40.170.20">
    <property type="entry name" value="TonB-dependent receptor, beta-barrel domain"/>
    <property type="match status" value="1"/>
</dbReference>
<dbReference type="EMBL" id="BSNE01000020">
    <property type="protein sequence ID" value="GLQ04518.1"/>
    <property type="molecule type" value="Genomic_DNA"/>
</dbReference>
<dbReference type="SUPFAM" id="SSF56935">
    <property type="entry name" value="Porins"/>
    <property type="match status" value="1"/>
</dbReference>
<dbReference type="Pfam" id="PF13620">
    <property type="entry name" value="CarboxypepD_reg"/>
    <property type="match status" value="1"/>
</dbReference>
<evidence type="ECO:0000259" key="10">
    <source>
        <dbReference type="Pfam" id="PF25183"/>
    </source>
</evidence>
<dbReference type="SUPFAM" id="SSF49464">
    <property type="entry name" value="Carboxypeptidase regulatory domain-like"/>
    <property type="match status" value="1"/>
</dbReference>
<dbReference type="InterPro" id="IPR036942">
    <property type="entry name" value="Beta-barrel_TonB_sf"/>
</dbReference>
<dbReference type="AlphaFoldDB" id="A0AA37W6D8"/>
<name>A0AA37W6D8_9GAMM</name>